<keyword evidence="1" id="KW-0472">Membrane</keyword>
<name>A0A229RE84_AMYAL</name>
<gene>
    <name evidence="2" type="ORF">CFP75_33235</name>
</gene>
<dbReference type="AlphaFoldDB" id="A0A229RE84"/>
<evidence type="ECO:0000313" key="2">
    <source>
        <dbReference type="EMBL" id="OXM44789.1"/>
    </source>
</evidence>
<evidence type="ECO:0000256" key="1">
    <source>
        <dbReference type="SAM" id="Phobius"/>
    </source>
</evidence>
<protein>
    <recommendedName>
        <fullName evidence="4">Transmembrane protein</fullName>
    </recommendedName>
</protein>
<dbReference type="EMBL" id="NMQU01000112">
    <property type="protein sequence ID" value="OXM44789.1"/>
    <property type="molecule type" value="Genomic_DNA"/>
</dbReference>
<keyword evidence="1" id="KW-0812">Transmembrane</keyword>
<organism evidence="2 3">
    <name type="scientific">Amycolatopsis alba DSM 44262</name>
    <dbReference type="NCBI Taxonomy" id="1125972"/>
    <lineage>
        <taxon>Bacteria</taxon>
        <taxon>Bacillati</taxon>
        <taxon>Actinomycetota</taxon>
        <taxon>Actinomycetes</taxon>
        <taxon>Pseudonocardiales</taxon>
        <taxon>Pseudonocardiaceae</taxon>
        <taxon>Amycolatopsis</taxon>
    </lineage>
</organism>
<evidence type="ECO:0008006" key="4">
    <source>
        <dbReference type="Google" id="ProtNLM"/>
    </source>
</evidence>
<reference evidence="2 3" key="1">
    <citation type="submission" date="2017-07" db="EMBL/GenBank/DDBJ databases">
        <title>Amycolatopsis alba DSM 44262 Genome sequencing and assembly.</title>
        <authorList>
            <person name="Kaur N."/>
            <person name="Mayilraj S."/>
        </authorList>
    </citation>
    <scope>NUCLEOTIDE SEQUENCE [LARGE SCALE GENOMIC DNA]</scope>
    <source>
        <strain evidence="2 3">DSM 44262</strain>
    </source>
</reference>
<accession>A0A229RE84</accession>
<evidence type="ECO:0000313" key="3">
    <source>
        <dbReference type="Proteomes" id="UP000215563"/>
    </source>
</evidence>
<keyword evidence="3" id="KW-1185">Reference proteome</keyword>
<feature type="transmembrane region" description="Helical" evidence="1">
    <location>
        <begin position="25"/>
        <end position="47"/>
    </location>
</feature>
<sequence length="80" mass="8409">MVVMGSKPIALLASVTGGAALNTALPIWCVVIVALVAVALTATQVVVTQVMRLRASNKVTTSAHALRLLEMQDRTRAPNQ</sequence>
<comment type="caution">
    <text evidence="2">The sequence shown here is derived from an EMBL/GenBank/DDBJ whole genome shotgun (WGS) entry which is preliminary data.</text>
</comment>
<dbReference type="Proteomes" id="UP000215563">
    <property type="component" value="Unassembled WGS sequence"/>
</dbReference>
<proteinExistence type="predicted"/>
<keyword evidence="1" id="KW-1133">Transmembrane helix</keyword>